<evidence type="ECO:0000313" key="1">
    <source>
        <dbReference type="EMBL" id="EFO83952.1"/>
    </source>
</evidence>
<proteinExistence type="predicted"/>
<dbReference type="EMBL" id="DS268511">
    <property type="protein sequence ID" value="EFO83952.1"/>
    <property type="molecule type" value="Genomic_DNA"/>
</dbReference>
<evidence type="ECO:0000313" key="2">
    <source>
        <dbReference type="Proteomes" id="UP000008281"/>
    </source>
</evidence>
<accession>E3N269</accession>
<dbReference type="PANTHER" id="PTHR31379:SF1">
    <property type="entry name" value="F-BOX C PROTEIN-RELATED"/>
    <property type="match status" value="1"/>
</dbReference>
<dbReference type="PANTHER" id="PTHR31379">
    <property type="entry name" value="F-BOX C PROTEIN-RELATED-RELATED"/>
    <property type="match status" value="1"/>
</dbReference>
<dbReference type="FunCoup" id="E3N269">
    <property type="interactions" value="426"/>
</dbReference>
<sequence length="299" mass="34489">MPLPLSYPGLRCVLEHLEAVKRAHIIGRAPGLQKVDKSIPLCLESLSIDINEITFNNLIIFCDKDGIKFEMNWNTFKRQKLEGELEKMKKFTNFYICGRSTIRVDKFVWVHSLFSEDLAVDVKLSVNSLSAFFRGDFETARSFIDARSFPLKTLSTYPDTSNLDSQVVKTAETLILYLIDRTVTVEHLEKLNNKTVVFKYCTSSRVDMVPLIKYHIETKKDIRTTFVNSTCNKRFISDMLLKFEQAFGEYRSDLDGVNERFIPRLSKFSIPINDDSRIHVYAIKYEGLNKMILKPVSGL</sequence>
<dbReference type="AlphaFoldDB" id="E3N269"/>
<reference evidence="1" key="1">
    <citation type="submission" date="2007-07" db="EMBL/GenBank/DDBJ databases">
        <title>PCAP assembly of the Caenorhabditis remanei genome.</title>
        <authorList>
            <consortium name="The Caenorhabditis remanei Sequencing Consortium"/>
            <person name="Wilson R.K."/>
        </authorList>
    </citation>
    <scope>NUCLEOTIDE SEQUENCE [LARGE SCALE GENOMIC DNA]</scope>
    <source>
        <strain evidence="1">PB4641</strain>
    </source>
</reference>
<dbReference type="Pfam" id="PF12078">
    <property type="entry name" value="DUF3557"/>
    <property type="match status" value="1"/>
</dbReference>
<protein>
    <recommendedName>
        <fullName evidence="3">DUF38 domain-containing protein</fullName>
    </recommendedName>
</protein>
<evidence type="ECO:0008006" key="3">
    <source>
        <dbReference type="Google" id="ProtNLM"/>
    </source>
</evidence>
<dbReference type="InterPro" id="IPR021942">
    <property type="entry name" value="DUF3557"/>
</dbReference>
<organism evidence="2">
    <name type="scientific">Caenorhabditis remanei</name>
    <name type="common">Caenorhabditis vulgaris</name>
    <dbReference type="NCBI Taxonomy" id="31234"/>
    <lineage>
        <taxon>Eukaryota</taxon>
        <taxon>Metazoa</taxon>
        <taxon>Ecdysozoa</taxon>
        <taxon>Nematoda</taxon>
        <taxon>Chromadorea</taxon>
        <taxon>Rhabditida</taxon>
        <taxon>Rhabditina</taxon>
        <taxon>Rhabditomorpha</taxon>
        <taxon>Rhabditoidea</taxon>
        <taxon>Rhabditidae</taxon>
        <taxon>Peloderinae</taxon>
        <taxon>Caenorhabditis</taxon>
    </lineage>
</organism>
<dbReference type="InParanoid" id="E3N269"/>
<dbReference type="HOGENOM" id="CLU_042576_3_1_1"/>
<gene>
    <name evidence="1" type="ORF">CRE_17404</name>
</gene>
<dbReference type="Proteomes" id="UP000008281">
    <property type="component" value="Unassembled WGS sequence"/>
</dbReference>
<keyword evidence="2" id="KW-1185">Reference proteome</keyword>
<name>E3N269_CAERE</name>